<dbReference type="Proteomes" id="UP000298327">
    <property type="component" value="Unassembled WGS sequence"/>
</dbReference>
<evidence type="ECO:0000256" key="1">
    <source>
        <dbReference type="SAM" id="MobiDB-lite"/>
    </source>
</evidence>
<keyword evidence="4" id="KW-1185">Reference proteome</keyword>
<gene>
    <name evidence="3" type="ORF">EVG20_g3735</name>
</gene>
<sequence>MGLSTVNPQLVSILACLVVGSALSTFASPSGPDVRDVVARAAVDNIVYVTSADKHCMIMPRDPHTDIGDSEHPGGMKTYCTPHGRYDSKQGQLPADFWSNIAFKTGNGKNGGRYAQVTGCIRPSHLTRLNPDDGGGQYDSSGGDGGQGNPQGSVCLGYNHYVELVEPSGNRACIKCCDDAADCPTNKDTQGCPAVIHGNYFDCD</sequence>
<keyword evidence="2" id="KW-0732">Signal</keyword>
<feature type="compositionally biased region" description="Gly residues" evidence="1">
    <location>
        <begin position="133"/>
        <end position="149"/>
    </location>
</feature>
<dbReference type="STRING" id="205917.A0A4Y9Z3K7"/>
<dbReference type="AlphaFoldDB" id="A0A4Y9Z3K7"/>
<evidence type="ECO:0000256" key="2">
    <source>
        <dbReference type="SAM" id="SignalP"/>
    </source>
</evidence>
<organism evidence="3 4">
    <name type="scientific">Dentipellis fragilis</name>
    <dbReference type="NCBI Taxonomy" id="205917"/>
    <lineage>
        <taxon>Eukaryota</taxon>
        <taxon>Fungi</taxon>
        <taxon>Dikarya</taxon>
        <taxon>Basidiomycota</taxon>
        <taxon>Agaricomycotina</taxon>
        <taxon>Agaricomycetes</taxon>
        <taxon>Russulales</taxon>
        <taxon>Hericiaceae</taxon>
        <taxon>Dentipellis</taxon>
    </lineage>
</organism>
<name>A0A4Y9Z3K7_9AGAM</name>
<dbReference type="OrthoDB" id="3044029at2759"/>
<comment type="caution">
    <text evidence="3">The sequence shown here is derived from an EMBL/GenBank/DDBJ whole genome shotgun (WGS) entry which is preliminary data.</text>
</comment>
<dbReference type="EMBL" id="SEOQ01000175">
    <property type="protein sequence ID" value="TFY67969.1"/>
    <property type="molecule type" value="Genomic_DNA"/>
</dbReference>
<evidence type="ECO:0000313" key="3">
    <source>
        <dbReference type="EMBL" id="TFY67969.1"/>
    </source>
</evidence>
<feature type="signal peptide" evidence="2">
    <location>
        <begin position="1"/>
        <end position="22"/>
    </location>
</feature>
<feature type="region of interest" description="Disordered" evidence="1">
    <location>
        <begin position="129"/>
        <end position="149"/>
    </location>
</feature>
<accession>A0A4Y9Z3K7</accession>
<protein>
    <submittedName>
        <fullName evidence="3">Uncharacterized protein</fullName>
    </submittedName>
</protein>
<evidence type="ECO:0000313" key="4">
    <source>
        <dbReference type="Proteomes" id="UP000298327"/>
    </source>
</evidence>
<feature type="chain" id="PRO_5021492915" evidence="2">
    <location>
        <begin position="23"/>
        <end position="204"/>
    </location>
</feature>
<reference evidence="3 4" key="1">
    <citation type="submission" date="2019-02" db="EMBL/GenBank/DDBJ databases">
        <title>Genome sequencing of the rare red list fungi Dentipellis fragilis.</title>
        <authorList>
            <person name="Buettner E."/>
            <person name="Kellner H."/>
        </authorList>
    </citation>
    <scope>NUCLEOTIDE SEQUENCE [LARGE SCALE GENOMIC DNA]</scope>
    <source>
        <strain evidence="3 4">DSM 105465</strain>
    </source>
</reference>
<proteinExistence type="predicted"/>